<dbReference type="OrthoDB" id="850705at2"/>
<dbReference type="InterPro" id="IPR047139">
    <property type="entry name" value="ANKZ1/VMS1"/>
</dbReference>
<keyword evidence="9" id="KW-0175">Coiled coil</keyword>
<keyword evidence="4" id="KW-0540">Nuclease</keyword>
<dbReference type="GO" id="GO:0016787">
    <property type="term" value="F:hydrolase activity"/>
    <property type="evidence" value="ECO:0007669"/>
    <property type="project" value="UniProtKB-KW"/>
</dbReference>
<dbReference type="PROSITE" id="PS52044">
    <property type="entry name" value="VLRF1"/>
    <property type="match status" value="1"/>
</dbReference>
<dbReference type="GO" id="GO:0005737">
    <property type="term" value="C:cytoplasm"/>
    <property type="evidence" value="ECO:0007669"/>
    <property type="project" value="UniProtKB-SubCell"/>
</dbReference>
<feature type="domain" description="VLRF1" evidence="10">
    <location>
        <begin position="65"/>
        <end position="205"/>
    </location>
</feature>
<evidence type="ECO:0000256" key="6">
    <source>
        <dbReference type="ARBA" id="ARBA00022759"/>
    </source>
</evidence>
<accession>A0A150WXX2</accession>
<keyword evidence="6" id="KW-0255">Endonuclease</keyword>
<evidence type="ECO:0000259" key="10">
    <source>
        <dbReference type="PROSITE" id="PS52044"/>
    </source>
</evidence>
<dbReference type="STRING" id="279360.MB14_11185"/>
<dbReference type="EMBL" id="LQZQ01000051">
    <property type="protein sequence ID" value="KYG71333.1"/>
    <property type="molecule type" value="Genomic_DNA"/>
</dbReference>
<organism evidence="11 12">
    <name type="scientific">Roseivirga ehrenbergii (strain DSM 102268 / JCM 13514 / KCTC 12282 / NCIMB 14502 / KMM 6017)</name>
    <dbReference type="NCBI Taxonomy" id="279360"/>
    <lineage>
        <taxon>Bacteria</taxon>
        <taxon>Pseudomonadati</taxon>
        <taxon>Bacteroidota</taxon>
        <taxon>Cytophagia</taxon>
        <taxon>Cytophagales</taxon>
        <taxon>Roseivirgaceae</taxon>
        <taxon>Roseivirga</taxon>
    </lineage>
</organism>
<keyword evidence="5" id="KW-0677">Repeat</keyword>
<evidence type="ECO:0000256" key="7">
    <source>
        <dbReference type="ARBA" id="ARBA00022801"/>
    </source>
</evidence>
<evidence type="ECO:0000313" key="11">
    <source>
        <dbReference type="EMBL" id="KYG71333.1"/>
    </source>
</evidence>
<protein>
    <recommendedName>
        <fullName evidence="10">VLRF1 domain-containing protein</fullName>
    </recommendedName>
</protein>
<dbReference type="PANTHER" id="PTHR16036">
    <property type="entry name" value="ANKYRIN REPEAT AND ZINC FINGER DOMAIN-CONTAINING PROTEIN 1"/>
    <property type="match status" value="1"/>
</dbReference>
<evidence type="ECO:0000256" key="1">
    <source>
        <dbReference type="ARBA" id="ARBA00004496"/>
    </source>
</evidence>
<name>A0A150WXX2_ROSEK</name>
<evidence type="ECO:0000256" key="5">
    <source>
        <dbReference type="ARBA" id="ARBA00022737"/>
    </source>
</evidence>
<keyword evidence="8" id="KW-0040">ANK repeat</keyword>
<comment type="subcellular location">
    <subcellularLocation>
        <location evidence="1">Cytoplasm</location>
    </subcellularLocation>
</comment>
<dbReference type="PANTHER" id="PTHR16036:SF2">
    <property type="entry name" value="TRNA ENDONUCLEASE ANKZF1"/>
    <property type="match status" value="1"/>
</dbReference>
<gene>
    <name evidence="11" type="ORF">MB14_11185</name>
</gene>
<dbReference type="InterPro" id="IPR041175">
    <property type="entry name" value="VLRF1/Vms1"/>
</dbReference>
<evidence type="ECO:0000256" key="2">
    <source>
        <dbReference type="ARBA" id="ARBA00009262"/>
    </source>
</evidence>
<dbReference type="Proteomes" id="UP000075583">
    <property type="component" value="Unassembled WGS sequence"/>
</dbReference>
<evidence type="ECO:0000256" key="8">
    <source>
        <dbReference type="ARBA" id="ARBA00023043"/>
    </source>
</evidence>
<keyword evidence="12" id="KW-1185">Reference proteome</keyword>
<evidence type="ECO:0000313" key="12">
    <source>
        <dbReference type="Proteomes" id="UP000075583"/>
    </source>
</evidence>
<evidence type="ECO:0000256" key="9">
    <source>
        <dbReference type="ARBA" id="ARBA00023054"/>
    </source>
</evidence>
<dbReference type="RefSeq" id="WP_062594005.1">
    <property type="nucleotide sequence ID" value="NZ_LQZQ01000051.1"/>
</dbReference>
<keyword evidence="7" id="KW-0378">Hydrolase</keyword>
<proteinExistence type="inferred from homology"/>
<dbReference type="GO" id="GO:0004519">
    <property type="term" value="F:endonuclease activity"/>
    <property type="evidence" value="ECO:0007669"/>
    <property type="project" value="UniProtKB-KW"/>
</dbReference>
<keyword evidence="3" id="KW-0963">Cytoplasm</keyword>
<comment type="caution">
    <text evidence="11">The sequence shown here is derived from an EMBL/GenBank/DDBJ whole genome shotgun (WGS) entry which is preliminary data.</text>
</comment>
<dbReference type="GO" id="GO:0036503">
    <property type="term" value="P:ERAD pathway"/>
    <property type="evidence" value="ECO:0007669"/>
    <property type="project" value="TreeGrafter"/>
</dbReference>
<comment type="similarity">
    <text evidence="2">Belongs to the ANKZF1/VMS1 family.</text>
</comment>
<sequence>MKSIFFDRSEVPEILDKIRDLNFETQYDFNKHRVELGLEGQDREAYLRLPLTLTCNQNLVLDFEKEVNYLMLLVQSGSASVGVFKGEKCLAHKVFGAYMVRKKQGKSQIKHLKTKGKSRAGSRVRLASTLEFFENINLRLQDHFKEYEFDRIALSCSKILIPYLFGSKESTPFDKKDDRLYRIPKHLHQPNFEVMLGMQKYLNKAELVYDDAFFEQFDELKNKGTSY</sequence>
<reference evidence="11" key="1">
    <citation type="submission" date="2016-01" db="EMBL/GenBank/DDBJ databases">
        <title>Genome sequencing of Roseivirga ehrenbergii KMM 6017.</title>
        <authorList>
            <person name="Selvaratnam C."/>
            <person name="Thevarajoo S."/>
            <person name="Goh K.M."/>
            <person name="Ee R."/>
            <person name="Chan K.-G."/>
            <person name="Chong C.S."/>
        </authorList>
    </citation>
    <scope>NUCLEOTIDE SEQUENCE [LARGE SCALE GENOMIC DNA]</scope>
    <source>
        <strain evidence="11">KMM 6017</strain>
    </source>
</reference>
<evidence type="ECO:0000256" key="4">
    <source>
        <dbReference type="ARBA" id="ARBA00022722"/>
    </source>
</evidence>
<evidence type="ECO:0000256" key="3">
    <source>
        <dbReference type="ARBA" id="ARBA00022490"/>
    </source>
</evidence>
<dbReference type="Pfam" id="PF18826">
    <property type="entry name" value="bVLRF1"/>
    <property type="match status" value="1"/>
</dbReference>
<dbReference type="AlphaFoldDB" id="A0A150WXX2"/>